<name>A0A183PSF5_9TREM</name>
<evidence type="ECO:0000313" key="2">
    <source>
        <dbReference type="Proteomes" id="UP000269396"/>
    </source>
</evidence>
<dbReference type="GO" id="GO:0005739">
    <property type="term" value="C:mitochondrion"/>
    <property type="evidence" value="ECO:0007669"/>
    <property type="project" value="TreeGrafter"/>
</dbReference>
<reference evidence="1 2" key="1">
    <citation type="submission" date="2018-11" db="EMBL/GenBank/DDBJ databases">
        <authorList>
            <consortium name="Pathogen Informatics"/>
        </authorList>
    </citation>
    <scope>NUCLEOTIDE SEQUENCE [LARGE SCALE GENOMIC DNA]</scope>
    <source>
        <strain>Denwood</strain>
        <strain evidence="2">Zambia</strain>
    </source>
</reference>
<accession>A0A183PSF5</accession>
<dbReference type="InterPro" id="IPR001466">
    <property type="entry name" value="Beta-lactam-related"/>
</dbReference>
<organism evidence="1 2">
    <name type="scientific">Schistosoma mattheei</name>
    <dbReference type="NCBI Taxonomy" id="31246"/>
    <lineage>
        <taxon>Eukaryota</taxon>
        <taxon>Metazoa</taxon>
        <taxon>Spiralia</taxon>
        <taxon>Lophotrochozoa</taxon>
        <taxon>Platyhelminthes</taxon>
        <taxon>Trematoda</taxon>
        <taxon>Digenea</taxon>
        <taxon>Strigeidida</taxon>
        <taxon>Schistosomatoidea</taxon>
        <taxon>Schistosomatidae</taxon>
        <taxon>Schistosoma</taxon>
    </lineage>
</organism>
<proteinExistence type="predicted"/>
<dbReference type="InterPro" id="IPR012338">
    <property type="entry name" value="Beta-lactam/transpept-like"/>
</dbReference>
<dbReference type="AlphaFoldDB" id="A0A183PSF5"/>
<keyword evidence="2" id="KW-1185">Reference proteome</keyword>
<dbReference type="PANTHER" id="PTHR46520">
    <property type="entry name" value="SERINE BETA-LACTAMASE-LIKE PROTEIN LACTB, MITOCHONDRIAL"/>
    <property type="match status" value="1"/>
</dbReference>
<dbReference type="GO" id="GO:0019216">
    <property type="term" value="P:regulation of lipid metabolic process"/>
    <property type="evidence" value="ECO:0007669"/>
    <property type="project" value="TreeGrafter"/>
</dbReference>
<dbReference type="EMBL" id="UZAL01038484">
    <property type="protein sequence ID" value="VDP73805.1"/>
    <property type="molecule type" value="Genomic_DNA"/>
</dbReference>
<evidence type="ECO:0000313" key="1">
    <source>
        <dbReference type="EMBL" id="VDP73805.1"/>
    </source>
</evidence>
<dbReference type="InterPro" id="IPR052794">
    <property type="entry name" value="Mito_Ser_Protease_LACTB"/>
</dbReference>
<dbReference type="GO" id="GO:0008233">
    <property type="term" value="F:peptidase activity"/>
    <property type="evidence" value="ECO:0007669"/>
    <property type="project" value="TreeGrafter"/>
</dbReference>
<dbReference type="GO" id="GO:0006508">
    <property type="term" value="P:proteolysis"/>
    <property type="evidence" value="ECO:0007669"/>
    <property type="project" value="TreeGrafter"/>
</dbReference>
<protein>
    <submittedName>
        <fullName evidence="1">Uncharacterized protein</fullName>
    </submittedName>
</protein>
<gene>
    <name evidence="1" type="ORF">SMTD_LOCUS17291</name>
</gene>
<dbReference type="PANTHER" id="PTHR46520:SF1">
    <property type="entry name" value="SERINE BETA-LACTAMASE-LIKE PROTEIN LACTB, MITOCHONDRIAL"/>
    <property type="match status" value="1"/>
</dbReference>
<dbReference type="Proteomes" id="UP000269396">
    <property type="component" value="Unassembled WGS sequence"/>
</dbReference>
<dbReference type="Pfam" id="PF00144">
    <property type="entry name" value="Beta-lactamase"/>
    <property type="match status" value="1"/>
</dbReference>
<sequence>MKIRSGLVLTALASQISSAFDESSQKYRLRQHQYHQQDSSHITEYICRAQKMVYRFKEKVGCPGMSVCVSLSGKIIYQEGVGYANVEHMVPVNENTVFRIASISKPFTSLLVGRLLDQHKLDLDEDIRSYLPEFPEKTVSGTYVRKYNLNILTI</sequence>
<dbReference type="Gene3D" id="3.40.710.10">
    <property type="entry name" value="DD-peptidase/beta-lactamase superfamily"/>
    <property type="match status" value="1"/>
</dbReference>
<dbReference type="SUPFAM" id="SSF56601">
    <property type="entry name" value="beta-lactamase/transpeptidase-like"/>
    <property type="match status" value="1"/>
</dbReference>
<dbReference type="STRING" id="31246.A0A183PSF5"/>